<feature type="region of interest" description="Disordered" evidence="1">
    <location>
        <begin position="602"/>
        <end position="624"/>
    </location>
</feature>
<accession>A0AA38HFD2</accession>
<name>A0AA38HFD2_9TREE</name>
<dbReference type="RefSeq" id="XP_052948769.1">
    <property type="nucleotide sequence ID" value="XM_053088246.1"/>
</dbReference>
<evidence type="ECO:0000256" key="1">
    <source>
        <dbReference type="SAM" id="MobiDB-lite"/>
    </source>
</evidence>
<evidence type="ECO:0000313" key="2">
    <source>
        <dbReference type="EMBL" id="KAI9638992.1"/>
    </source>
</evidence>
<sequence>MYATKSIKIESGLDDAATSSDTGRSGSPLHRTAAREFYDTPELRQIMLGLLKGRELKRFMRVERKCMHDVSKELYHTMDYAHVLFKMTTAAYTWALEDLTFLASATHILPRSHRNQHGLLASAVRGVGNARSGRFQLKAQRSLGSSVPASSHHRARQDPLKQCPRLRTLHYTAQRSDLQPGRRVTICTLRLQVGSSSQVDSYTGQLDVIQTFINNRCEPIRKLRHLALPSPSYTIRQLVDLKVRRSAHCTDSEQEDLKKAVRAQPFCTFIRTISTEDLPVDLDDFTSIHIEQHRHGGVGSLSKIAASAINSWTLGDFDRLAQAARTSLVSLDLTLSRYCAKRVNISFKDALSVCIKTQSHLPNLRKLSISIKPLENAESWIETEGMLSEKTLELVGSLTHLRLQSGQCDTSMFNILRVLGVFCAAGCQAIVDHEDRWGPRHPWSEKRQVQYQKYLKRQTPDRCAHLGPANFPSLGYTRPSRLKNLSYSSDGCPQHQWGSLGHEWNHWLDRPRQYRQYNHCRASPTSFREGCLVSAMTDLRQNVVRLWSAGETTKANLREWTGEMRDSLKRARGEADRAMEAVEEVKSVLTSMAHEFSVLREEDSDAAWEDFSDESSDSDDDLYL</sequence>
<protein>
    <submittedName>
        <fullName evidence="2">Uncharacterized protein</fullName>
    </submittedName>
</protein>
<keyword evidence="3" id="KW-1185">Reference proteome</keyword>
<dbReference type="GeneID" id="77727451"/>
<dbReference type="Proteomes" id="UP001164286">
    <property type="component" value="Unassembled WGS sequence"/>
</dbReference>
<evidence type="ECO:0000313" key="3">
    <source>
        <dbReference type="Proteomes" id="UP001164286"/>
    </source>
</evidence>
<dbReference type="AlphaFoldDB" id="A0AA38HFD2"/>
<dbReference type="EMBL" id="JAKWFO010000002">
    <property type="protein sequence ID" value="KAI9638992.1"/>
    <property type="molecule type" value="Genomic_DNA"/>
</dbReference>
<gene>
    <name evidence="2" type="ORF">MKK02DRAFT_31257</name>
</gene>
<comment type="caution">
    <text evidence="2">The sequence shown here is derived from an EMBL/GenBank/DDBJ whole genome shotgun (WGS) entry which is preliminary data.</text>
</comment>
<proteinExistence type="predicted"/>
<reference evidence="2" key="1">
    <citation type="journal article" date="2022" name="G3 (Bethesda)">
        <title>High quality genome of the basidiomycete yeast Dioszegia hungarica PDD-24b-2 isolated from cloud water.</title>
        <authorList>
            <person name="Jarrige D."/>
            <person name="Haridas S."/>
            <person name="Bleykasten-Grosshans C."/>
            <person name="Joly M."/>
            <person name="Nadalig T."/>
            <person name="Sancelme M."/>
            <person name="Vuilleumier S."/>
            <person name="Grigoriev I.V."/>
            <person name="Amato P."/>
            <person name="Bringel F."/>
        </authorList>
    </citation>
    <scope>NUCLEOTIDE SEQUENCE</scope>
    <source>
        <strain evidence="2">PDD-24b-2</strain>
    </source>
</reference>
<organism evidence="2 3">
    <name type="scientific">Dioszegia hungarica</name>
    <dbReference type="NCBI Taxonomy" id="4972"/>
    <lineage>
        <taxon>Eukaryota</taxon>
        <taxon>Fungi</taxon>
        <taxon>Dikarya</taxon>
        <taxon>Basidiomycota</taxon>
        <taxon>Agaricomycotina</taxon>
        <taxon>Tremellomycetes</taxon>
        <taxon>Tremellales</taxon>
        <taxon>Bulleribasidiaceae</taxon>
        <taxon>Dioszegia</taxon>
    </lineage>
</organism>